<dbReference type="RefSeq" id="WP_112437713.1">
    <property type="nucleotide sequence ID" value="NZ_CBDRHE010000009.1"/>
</dbReference>
<name>A0A2Z4IRD9_9ACTN</name>
<keyword evidence="3" id="KW-0472">Membrane</keyword>
<dbReference type="GO" id="GO:0006631">
    <property type="term" value="P:fatty acid metabolic process"/>
    <property type="evidence" value="ECO:0007669"/>
    <property type="project" value="TreeGrafter"/>
</dbReference>
<dbReference type="InterPro" id="IPR000873">
    <property type="entry name" value="AMP-dep_synth/lig_dom"/>
</dbReference>
<dbReference type="Proteomes" id="UP000249616">
    <property type="component" value="Chromosome"/>
</dbReference>
<feature type="domain" description="AMP-dependent synthetase/ligase" evidence="4">
    <location>
        <begin position="30"/>
        <end position="391"/>
    </location>
</feature>
<dbReference type="InterPro" id="IPR045851">
    <property type="entry name" value="AMP-bd_C_sf"/>
</dbReference>
<proteinExistence type="inferred from homology"/>
<feature type="transmembrane region" description="Helical" evidence="3">
    <location>
        <begin position="233"/>
        <end position="252"/>
    </location>
</feature>
<comment type="similarity">
    <text evidence="1">Belongs to the ATP-dependent AMP-binding enzyme family.</text>
</comment>
<dbReference type="KEGG" id="scad:DN051_01755"/>
<dbReference type="Gene3D" id="3.40.50.12780">
    <property type="entry name" value="N-terminal domain of ligase-like"/>
    <property type="match status" value="1"/>
</dbReference>
<dbReference type="Gene3D" id="3.30.300.30">
    <property type="match status" value="1"/>
</dbReference>
<reference evidence="6 7" key="1">
    <citation type="journal article" date="2019" name="Int. J. Syst. Evol. Microbiol.">
        <title>Streptomyces cadmiisoli sp. nov., a novel actinomycete isolated from cadmium-contaminated soil.</title>
        <authorList>
            <person name="Li K."/>
            <person name="Tang X."/>
            <person name="Zhao J."/>
            <person name="Guo Y."/>
            <person name="Tang Y."/>
            <person name="Gao J."/>
        </authorList>
    </citation>
    <scope>NUCLEOTIDE SEQUENCE [LARGE SCALE GENOMIC DNA]</scope>
    <source>
        <strain evidence="6 7">ZFG47</strain>
    </source>
</reference>
<evidence type="ECO:0000313" key="6">
    <source>
        <dbReference type="EMBL" id="AWW35542.1"/>
    </source>
</evidence>
<dbReference type="PROSITE" id="PS00455">
    <property type="entry name" value="AMP_BINDING"/>
    <property type="match status" value="1"/>
</dbReference>
<keyword evidence="3" id="KW-0812">Transmembrane</keyword>
<dbReference type="InterPro" id="IPR025110">
    <property type="entry name" value="AMP-bd_C"/>
</dbReference>
<evidence type="ECO:0000259" key="5">
    <source>
        <dbReference type="Pfam" id="PF13193"/>
    </source>
</evidence>
<accession>A0A2Z4IRD9</accession>
<dbReference type="InterPro" id="IPR042099">
    <property type="entry name" value="ANL_N_sf"/>
</dbReference>
<evidence type="ECO:0000256" key="1">
    <source>
        <dbReference type="ARBA" id="ARBA00006432"/>
    </source>
</evidence>
<dbReference type="GO" id="GO:0031956">
    <property type="term" value="F:medium-chain fatty acid-CoA ligase activity"/>
    <property type="evidence" value="ECO:0007669"/>
    <property type="project" value="TreeGrafter"/>
</dbReference>
<dbReference type="Pfam" id="PF00501">
    <property type="entry name" value="AMP-binding"/>
    <property type="match status" value="1"/>
</dbReference>
<evidence type="ECO:0008006" key="8">
    <source>
        <dbReference type="Google" id="ProtNLM"/>
    </source>
</evidence>
<evidence type="ECO:0000256" key="3">
    <source>
        <dbReference type="SAM" id="Phobius"/>
    </source>
</evidence>
<dbReference type="PANTHER" id="PTHR43201">
    <property type="entry name" value="ACYL-COA SYNTHETASE"/>
    <property type="match status" value="1"/>
</dbReference>
<sequence>MNKNSVQGWTRRVGLPETVGSVPELLDLMADRHPQKRFIADQLGDSATYAEACERTKRLAQGFSDLGVTKGDVVVLYMGNSTDMVMCMLALGRIGAAGAPINTEYKGELLGYVVNDTGARVAVVDEELCEVFQQTRPLFDALSAEAGGKVVIRGAVNGGADLVPFHTISTARPLHDLVPTDPSSLFMVNYTSGTTGPSKGVLFSNGHVLTFAHDWTKCMGSTSDDVLYSPMPLFHTLGFILGVISTLLKGGAMQLDRRFSASQYWARAIECGATLGHAVFSMIPFLLKQPPSDLDRAHGMRGIWTGPSGYAKEFRDRFGVRIYEVYGQSEIGVATFPVDWDKVPAGSCGQPNHDRFELRIVDSTESPVGPNTSGELLVRPREPHTTMLGYLGKPEKTVEAFANLWHHTGDQMYVDDDGWYFFVDRAKDMIRRRSQNISAYDIELVINKYPLVIEVAAIAVPSEHEDEEIKVCVVVDGGFGIPAFIDYCRGALPRAMVPRYVEIVEEIPKTANQKLAKYKLKEFGIAGMTGKTYDVERGRYVAG</sequence>
<organism evidence="6 7">
    <name type="scientific">Streptomyces cadmiisoli</name>
    <dbReference type="NCBI Taxonomy" id="2184053"/>
    <lineage>
        <taxon>Bacteria</taxon>
        <taxon>Bacillati</taxon>
        <taxon>Actinomycetota</taxon>
        <taxon>Actinomycetes</taxon>
        <taxon>Kitasatosporales</taxon>
        <taxon>Streptomycetaceae</taxon>
        <taxon>Streptomyces</taxon>
        <taxon>Streptomyces aurantiacus group</taxon>
    </lineage>
</organism>
<dbReference type="PANTHER" id="PTHR43201:SF5">
    <property type="entry name" value="MEDIUM-CHAIN ACYL-COA LIGASE ACSF2, MITOCHONDRIAL"/>
    <property type="match status" value="1"/>
</dbReference>
<gene>
    <name evidence="6" type="ORF">DN051_01755</name>
</gene>
<evidence type="ECO:0000256" key="2">
    <source>
        <dbReference type="ARBA" id="ARBA00022598"/>
    </source>
</evidence>
<evidence type="ECO:0000313" key="7">
    <source>
        <dbReference type="Proteomes" id="UP000249616"/>
    </source>
</evidence>
<keyword evidence="3" id="KW-1133">Transmembrane helix</keyword>
<dbReference type="SUPFAM" id="SSF56801">
    <property type="entry name" value="Acetyl-CoA synthetase-like"/>
    <property type="match status" value="1"/>
</dbReference>
<dbReference type="EMBL" id="CP030073">
    <property type="protein sequence ID" value="AWW35542.1"/>
    <property type="molecule type" value="Genomic_DNA"/>
</dbReference>
<keyword evidence="2" id="KW-0436">Ligase</keyword>
<protein>
    <recommendedName>
        <fullName evidence="8">ATP-dependent acyl-CoA ligase</fullName>
    </recommendedName>
</protein>
<dbReference type="InterPro" id="IPR020845">
    <property type="entry name" value="AMP-binding_CS"/>
</dbReference>
<dbReference type="AlphaFoldDB" id="A0A2Z4IRD9"/>
<evidence type="ECO:0000259" key="4">
    <source>
        <dbReference type="Pfam" id="PF00501"/>
    </source>
</evidence>
<dbReference type="Pfam" id="PF13193">
    <property type="entry name" value="AMP-binding_C"/>
    <property type="match status" value="1"/>
</dbReference>
<feature type="domain" description="AMP-binding enzyme C-terminal" evidence="5">
    <location>
        <begin position="442"/>
        <end position="514"/>
    </location>
</feature>
<keyword evidence="7" id="KW-1185">Reference proteome</keyword>